<comment type="caution">
    <text evidence="1">The sequence shown here is derived from an EMBL/GenBank/DDBJ whole genome shotgun (WGS) entry which is preliminary data.</text>
</comment>
<keyword evidence="2" id="KW-1185">Reference proteome</keyword>
<evidence type="ECO:0000313" key="1">
    <source>
        <dbReference type="EMBL" id="CAG8666350.1"/>
    </source>
</evidence>
<feature type="non-terminal residue" evidence="1">
    <location>
        <position position="107"/>
    </location>
</feature>
<accession>A0A9N9E792</accession>
<dbReference type="AlphaFoldDB" id="A0A9N9E792"/>
<dbReference type="EMBL" id="CAJVPK010009339">
    <property type="protein sequence ID" value="CAG8666350.1"/>
    <property type="molecule type" value="Genomic_DNA"/>
</dbReference>
<reference evidence="1" key="1">
    <citation type="submission" date="2021-06" db="EMBL/GenBank/DDBJ databases">
        <authorList>
            <person name="Kallberg Y."/>
            <person name="Tangrot J."/>
            <person name="Rosling A."/>
        </authorList>
    </citation>
    <scope>NUCLEOTIDE SEQUENCE</scope>
    <source>
        <strain evidence="1">AZ414A</strain>
    </source>
</reference>
<evidence type="ECO:0000313" key="2">
    <source>
        <dbReference type="Proteomes" id="UP000789706"/>
    </source>
</evidence>
<sequence length="107" mass="12045">LLFESFKNVLRTLQETDPSDLPFKDYFAPKVEYISNEPASVGPPIYAMAPNFKINLGTLLNKESKNQNVYLNVGDPRSHNDVIKTLLNHSTFDESQAKALVSSLCRE</sequence>
<gene>
    <name evidence="1" type="ORF">DEBURN_LOCUS11938</name>
</gene>
<dbReference type="Proteomes" id="UP000789706">
    <property type="component" value="Unassembled WGS sequence"/>
</dbReference>
<dbReference type="OrthoDB" id="2423195at2759"/>
<proteinExistence type="predicted"/>
<feature type="non-terminal residue" evidence="1">
    <location>
        <position position="1"/>
    </location>
</feature>
<organism evidence="1 2">
    <name type="scientific">Diversispora eburnea</name>
    <dbReference type="NCBI Taxonomy" id="1213867"/>
    <lineage>
        <taxon>Eukaryota</taxon>
        <taxon>Fungi</taxon>
        <taxon>Fungi incertae sedis</taxon>
        <taxon>Mucoromycota</taxon>
        <taxon>Glomeromycotina</taxon>
        <taxon>Glomeromycetes</taxon>
        <taxon>Diversisporales</taxon>
        <taxon>Diversisporaceae</taxon>
        <taxon>Diversispora</taxon>
    </lineage>
</organism>
<protein>
    <submittedName>
        <fullName evidence="1">1629_t:CDS:1</fullName>
    </submittedName>
</protein>
<name>A0A9N9E792_9GLOM</name>